<proteinExistence type="predicted"/>
<comment type="caution">
    <text evidence="3">The sequence shown here is derived from an EMBL/GenBank/DDBJ whole genome shotgun (WGS) entry which is preliminary data.</text>
</comment>
<protein>
    <submittedName>
        <fullName evidence="3">Luciferase family oxidoreductase group 1</fullName>
    </submittedName>
</protein>
<dbReference type="InterPro" id="IPR036661">
    <property type="entry name" value="Luciferase-like_sf"/>
</dbReference>
<keyword evidence="4" id="KW-1185">Reference proteome</keyword>
<evidence type="ECO:0000313" key="4">
    <source>
        <dbReference type="Proteomes" id="UP000569951"/>
    </source>
</evidence>
<dbReference type="SUPFAM" id="SSF51679">
    <property type="entry name" value="Bacterial luciferase-like"/>
    <property type="match status" value="1"/>
</dbReference>
<dbReference type="NCBIfam" id="TIGR03558">
    <property type="entry name" value="oxido_grp_1"/>
    <property type="match status" value="1"/>
</dbReference>
<dbReference type="InterPro" id="IPR019949">
    <property type="entry name" value="CmoO-like"/>
</dbReference>
<dbReference type="GO" id="GO:0005829">
    <property type="term" value="C:cytosol"/>
    <property type="evidence" value="ECO:0007669"/>
    <property type="project" value="TreeGrafter"/>
</dbReference>
<accession>A0A841I2M5</accession>
<dbReference type="GO" id="GO:0016705">
    <property type="term" value="F:oxidoreductase activity, acting on paired donors, with incorporation or reduction of molecular oxygen"/>
    <property type="evidence" value="ECO:0007669"/>
    <property type="project" value="InterPro"/>
</dbReference>
<reference evidence="3 4" key="1">
    <citation type="submission" date="2020-08" db="EMBL/GenBank/DDBJ databases">
        <title>Genomic Encyclopedia of Type Strains, Phase IV (KMG-IV): sequencing the most valuable type-strain genomes for metagenomic binning, comparative biology and taxonomic classification.</title>
        <authorList>
            <person name="Goeker M."/>
        </authorList>
    </citation>
    <scope>NUCLEOTIDE SEQUENCE [LARGE SCALE GENOMIC DNA]</scope>
    <source>
        <strain evidence="3 4">DSM 21458</strain>
    </source>
</reference>
<dbReference type="AlphaFoldDB" id="A0A841I2M5"/>
<evidence type="ECO:0000256" key="1">
    <source>
        <dbReference type="ARBA" id="ARBA00007789"/>
    </source>
</evidence>
<evidence type="ECO:0000313" key="3">
    <source>
        <dbReference type="EMBL" id="MBB6098598.1"/>
    </source>
</evidence>
<organism evidence="3 4">
    <name type="scientific">Deinobacterium chartae</name>
    <dbReference type="NCBI Taxonomy" id="521158"/>
    <lineage>
        <taxon>Bacteria</taxon>
        <taxon>Thermotogati</taxon>
        <taxon>Deinococcota</taxon>
        <taxon>Deinococci</taxon>
        <taxon>Deinococcales</taxon>
        <taxon>Deinococcaceae</taxon>
        <taxon>Deinobacterium</taxon>
    </lineage>
</organism>
<name>A0A841I2M5_9DEIO</name>
<feature type="domain" description="Luciferase-like" evidence="2">
    <location>
        <begin position="23"/>
        <end position="132"/>
    </location>
</feature>
<dbReference type="PANTHER" id="PTHR30137:SF20">
    <property type="entry name" value="N-ACETYL-S-ALKYLCYSTEINE MONOOXYGENASE"/>
    <property type="match status" value="1"/>
</dbReference>
<evidence type="ECO:0000259" key="2">
    <source>
        <dbReference type="Pfam" id="PF00296"/>
    </source>
</evidence>
<dbReference type="InterPro" id="IPR050766">
    <property type="entry name" value="Bact_Lucif_Oxidored"/>
</dbReference>
<dbReference type="RefSeq" id="WP_183987148.1">
    <property type="nucleotide sequence ID" value="NZ_JACHHG010000006.1"/>
</dbReference>
<dbReference type="Pfam" id="PF00296">
    <property type="entry name" value="Bac_luciferase"/>
    <property type="match status" value="1"/>
</dbReference>
<sequence length="328" mass="35905">MSERRELRLSVLDVMPCTRSGARPQAVQETLALARLADDCGYARYWLAEHHGTDAVASSAPEIMVAAVAQTTRYMRVGSGGILLGRYDPHKVAEVFETLGALYGDRIDLGIARGRGGPAVSGDEFSSRLERLVALLEQRRVNVQLWLLGNGVTSRDHAVRLGARFAYGDPAAGPKVLEEYRQRFVASPGCPEAQDLLCVTVVCAELARDAEELAWSAVQFGHDFGAQFGRVLAPSLARQVLGYFPEERLGVQYPRLIHGDPAGVRRDLLRLREVFGVRELMVSTVIHDAHLRRTSYALIAEALAPYTLTRLGLRSVGNTHSSFAGGIR</sequence>
<dbReference type="PANTHER" id="PTHR30137">
    <property type="entry name" value="LUCIFERASE-LIKE MONOOXYGENASE"/>
    <property type="match status" value="1"/>
</dbReference>
<dbReference type="InterPro" id="IPR011251">
    <property type="entry name" value="Luciferase-like_dom"/>
</dbReference>
<comment type="similarity">
    <text evidence="1">To bacterial alkanal monooxygenase alpha and beta chains.</text>
</comment>
<dbReference type="Gene3D" id="3.20.20.30">
    <property type="entry name" value="Luciferase-like domain"/>
    <property type="match status" value="2"/>
</dbReference>
<dbReference type="Proteomes" id="UP000569951">
    <property type="component" value="Unassembled WGS sequence"/>
</dbReference>
<gene>
    <name evidence="3" type="ORF">HNR42_002032</name>
</gene>
<dbReference type="EMBL" id="JACHHG010000006">
    <property type="protein sequence ID" value="MBB6098598.1"/>
    <property type="molecule type" value="Genomic_DNA"/>
</dbReference>